<comment type="caution">
    <text evidence="1">The sequence shown here is derived from an EMBL/GenBank/DDBJ whole genome shotgun (WGS) entry which is preliminary data.</text>
</comment>
<keyword evidence="2" id="KW-1185">Reference proteome</keyword>
<gene>
    <name evidence="1" type="ORF">OCV43_06740</name>
</gene>
<proteinExistence type="predicted"/>
<organism evidence="1 2">
    <name type="scientific">Roseburia amylophila</name>
    <dbReference type="NCBI Taxonomy" id="2981794"/>
    <lineage>
        <taxon>Bacteria</taxon>
        <taxon>Bacillati</taxon>
        <taxon>Bacillota</taxon>
        <taxon>Clostridia</taxon>
        <taxon>Lachnospirales</taxon>
        <taxon>Lachnospiraceae</taxon>
        <taxon>Roseburia</taxon>
    </lineage>
</organism>
<dbReference type="RefSeq" id="WP_262623689.1">
    <property type="nucleotide sequence ID" value="NZ_JAOQKI010000008.1"/>
</dbReference>
<evidence type="ECO:0000313" key="2">
    <source>
        <dbReference type="Proteomes" id="UP001209666"/>
    </source>
</evidence>
<protein>
    <submittedName>
        <fullName evidence="1">Uncharacterized protein</fullName>
    </submittedName>
</protein>
<dbReference type="EMBL" id="JAOQKI010000008">
    <property type="protein sequence ID" value="MCU6716972.1"/>
    <property type="molecule type" value="Genomic_DNA"/>
</dbReference>
<feature type="non-terminal residue" evidence="1">
    <location>
        <position position="1"/>
    </location>
</feature>
<accession>A0ABT2SD45</accession>
<sequence length="103" mass="11869">CAAVARCYPKFQVPLAALIMHPHFAEQHGHSVFLVPLAALISHLDSINSVEIQHSFIPQTIEKTLFFFKIRPIEKQYQEVYNQVKCGRAGEYSKNRRIHNGFF</sequence>
<evidence type="ECO:0000313" key="1">
    <source>
        <dbReference type="EMBL" id="MCU6716972.1"/>
    </source>
</evidence>
<reference evidence="1 2" key="1">
    <citation type="journal article" date="2021" name="ISME Commun">
        <title>Automated analysis of genomic sequences facilitates high-throughput and comprehensive description of bacteria.</title>
        <authorList>
            <person name="Hitch T.C.A."/>
        </authorList>
    </citation>
    <scope>NUCLEOTIDE SEQUENCE [LARGE SCALE GENOMIC DNA]</scope>
    <source>
        <strain evidence="1 2">Sanger_19</strain>
    </source>
</reference>
<name>A0ABT2SD45_9FIRM</name>
<dbReference type="Proteomes" id="UP001209666">
    <property type="component" value="Unassembled WGS sequence"/>
</dbReference>